<dbReference type="GO" id="GO:0006979">
    <property type="term" value="P:response to oxidative stress"/>
    <property type="evidence" value="ECO:0007669"/>
    <property type="project" value="InterPro"/>
</dbReference>
<gene>
    <name evidence="3" type="ORF">TIFTF001_024274</name>
</gene>
<sequence length="107" mass="12098">MDHLGSVVTLCLIFCHVLKSGVEGQGGVLSYDFYEKSCPQVENIIRTGLQPIFFADLTSPAAFLRLMFHECKFSDQEATMFALSITMPFFFLPPLELMRCFGFSRTN</sequence>
<evidence type="ECO:0000256" key="1">
    <source>
        <dbReference type="SAM" id="SignalP"/>
    </source>
</evidence>
<organism evidence="3 4">
    <name type="scientific">Ficus carica</name>
    <name type="common">Common fig</name>
    <dbReference type="NCBI Taxonomy" id="3494"/>
    <lineage>
        <taxon>Eukaryota</taxon>
        <taxon>Viridiplantae</taxon>
        <taxon>Streptophyta</taxon>
        <taxon>Embryophyta</taxon>
        <taxon>Tracheophyta</taxon>
        <taxon>Spermatophyta</taxon>
        <taxon>Magnoliopsida</taxon>
        <taxon>eudicotyledons</taxon>
        <taxon>Gunneridae</taxon>
        <taxon>Pentapetalae</taxon>
        <taxon>rosids</taxon>
        <taxon>fabids</taxon>
        <taxon>Rosales</taxon>
        <taxon>Moraceae</taxon>
        <taxon>Ficeae</taxon>
        <taxon>Ficus</taxon>
    </lineage>
</organism>
<dbReference type="Proteomes" id="UP001187192">
    <property type="component" value="Unassembled WGS sequence"/>
</dbReference>
<keyword evidence="4" id="KW-1185">Reference proteome</keyword>
<dbReference type="Gene3D" id="1.10.520.10">
    <property type="match status" value="1"/>
</dbReference>
<dbReference type="GO" id="GO:0020037">
    <property type="term" value="F:heme binding"/>
    <property type="evidence" value="ECO:0007669"/>
    <property type="project" value="InterPro"/>
</dbReference>
<dbReference type="EMBL" id="BTGU01000055">
    <property type="protein sequence ID" value="GMN55152.1"/>
    <property type="molecule type" value="Genomic_DNA"/>
</dbReference>
<protein>
    <recommendedName>
        <fullName evidence="2">Plant heme peroxidase family profile domain-containing protein</fullName>
    </recommendedName>
</protein>
<evidence type="ECO:0000313" key="3">
    <source>
        <dbReference type="EMBL" id="GMN55152.1"/>
    </source>
</evidence>
<name>A0AA88DGS7_FICCA</name>
<reference evidence="3" key="1">
    <citation type="submission" date="2023-07" db="EMBL/GenBank/DDBJ databases">
        <title>draft genome sequence of fig (Ficus carica).</title>
        <authorList>
            <person name="Takahashi T."/>
            <person name="Nishimura K."/>
        </authorList>
    </citation>
    <scope>NUCLEOTIDE SEQUENCE</scope>
</reference>
<evidence type="ECO:0000259" key="2">
    <source>
        <dbReference type="PROSITE" id="PS50873"/>
    </source>
</evidence>
<evidence type="ECO:0000313" key="4">
    <source>
        <dbReference type="Proteomes" id="UP001187192"/>
    </source>
</evidence>
<dbReference type="PROSITE" id="PS50873">
    <property type="entry name" value="PEROXIDASE_4"/>
    <property type="match status" value="1"/>
</dbReference>
<feature type="domain" description="Plant heme peroxidase family profile" evidence="2">
    <location>
        <begin position="28"/>
        <end position="81"/>
    </location>
</feature>
<keyword evidence="1" id="KW-0732">Signal</keyword>
<accession>A0AA88DGS7</accession>
<dbReference type="SUPFAM" id="SSF48113">
    <property type="entry name" value="Heme-dependent peroxidases"/>
    <property type="match status" value="1"/>
</dbReference>
<feature type="signal peptide" evidence="1">
    <location>
        <begin position="1"/>
        <end position="24"/>
    </location>
</feature>
<proteinExistence type="predicted"/>
<dbReference type="GO" id="GO:0004601">
    <property type="term" value="F:peroxidase activity"/>
    <property type="evidence" value="ECO:0007669"/>
    <property type="project" value="InterPro"/>
</dbReference>
<dbReference type="InterPro" id="IPR010255">
    <property type="entry name" value="Haem_peroxidase_sf"/>
</dbReference>
<dbReference type="InterPro" id="IPR002016">
    <property type="entry name" value="Haem_peroxidase"/>
</dbReference>
<comment type="caution">
    <text evidence="3">The sequence shown here is derived from an EMBL/GenBank/DDBJ whole genome shotgun (WGS) entry which is preliminary data.</text>
</comment>
<feature type="chain" id="PRO_5041696124" description="Plant heme peroxidase family profile domain-containing protein" evidence="1">
    <location>
        <begin position="25"/>
        <end position="107"/>
    </location>
</feature>
<dbReference type="AlphaFoldDB" id="A0AA88DGS7"/>